<evidence type="ECO:0000313" key="3">
    <source>
        <dbReference type="Proteomes" id="UP000054925"/>
    </source>
</evidence>
<dbReference type="Gene3D" id="3.40.50.150">
    <property type="entry name" value="Vaccinia Virus protein VP39"/>
    <property type="match status" value="1"/>
</dbReference>
<dbReference type="PANTHER" id="PTHR12843">
    <property type="entry name" value="PROTEIN-LYSINE N-METHYLTRANSFERASE METTL10"/>
    <property type="match status" value="1"/>
</dbReference>
<dbReference type="GO" id="GO:0008757">
    <property type="term" value="F:S-adenosylmethionine-dependent methyltransferase activity"/>
    <property type="evidence" value="ECO:0007669"/>
    <property type="project" value="InterPro"/>
</dbReference>
<dbReference type="GO" id="GO:0032259">
    <property type="term" value="P:methylation"/>
    <property type="evidence" value="ECO:0007669"/>
    <property type="project" value="UniProtKB-KW"/>
</dbReference>
<accession>A0A158KFL1</accession>
<organism evidence="2 3">
    <name type="scientific">Caballeronia terrestris</name>
    <dbReference type="NCBI Taxonomy" id="1226301"/>
    <lineage>
        <taxon>Bacteria</taxon>
        <taxon>Pseudomonadati</taxon>
        <taxon>Pseudomonadota</taxon>
        <taxon>Betaproteobacteria</taxon>
        <taxon>Burkholderiales</taxon>
        <taxon>Burkholderiaceae</taxon>
        <taxon>Caballeronia</taxon>
    </lineage>
</organism>
<dbReference type="InterPro" id="IPR013216">
    <property type="entry name" value="Methyltransf_11"/>
</dbReference>
<dbReference type="OrthoDB" id="9788660at2"/>
<feature type="domain" description="Methyltransferase type 11" evidence="1">
    <location>
        <begin position="46"/>
        <end position="144"/>
    </location>
</feature>
<keyword evidence="2" id="KW-0489">Methyltransferase</keyword>
<evidence type="ECO:0000259" key="1">
    <source>
        <dbReference type="Pfam" id="PF08241"/>
    </source>
</evidence>
<dbReference type="Proteomes" id="UP000054925">
    <property type="component" value="Unassembled WGS sequence"/>
</dbReference>
<name>A0A158KFL1_9BURK</name>
<dbReference type="AlphaFoldDB" id="A0A158KFL1"/>
<dbReference type="InterPro" id="IPR029063">
    <property type="entry name" value="SAM-dependent_MTases_sf"/>
</dbReference>
<proteinExistence type="predicted"/>
<dbReference type="CDD" id="cd02440">
    <property type="entry name" value="AdoMet_MTases"/>
    <property type="match status" value="1"/>
</dbReference>
<protein>
    <submittedName>
        <fullName evidence="2">Ubiquinone/menaquinone biosynthesis methyltransferase</fullName>
    </submittedName>
</protein>
<reference evidence="2" key="1">
    <citation type="submission" date="2016-01" db="EMBL/GenBank/DDBJ databases">
        <authorList>
            <person name="Peeters C."/>
        </authorList>
    </citation>
    <scope>NUCLEOTIDE SEQUENCE [LARGE SCALE GENOMIC DNA]</scope>
    <source>
        <strain evidence="2">LMG 22937</strain>
    </source>
</reference>
<sequence length="205" mass="22620">MQSKTHWEKIYTTKSSTDVSWYQPHAALSLDLIQRIGVGPAAAIIDVGGGASTLIDDLVAHGYRNLFVLDLSGEALAVARRRLEQKSGLVQWIEADVTSAPLPERFFDVWHDRAVFHFLTGEADRRAYVAQVVRAVKPGGHVIVATFAPDGPTECSGLPVVQYDPDSLHGEFGPAFELVEHNEEMHVTPAGRVQHFIYCHCVKPH</sequence>
<dbReference type="RefSeq" id="WP_087659362.1">
    <property type="nucleotide sequence ID" value="NZ_FCOL02000052.1"/>
</dbReference>
<dbReference type="Pfam" id="PF08241">
    <property type="entry name" value="Methyltransf_11"/>
    <property type="match status" value="1"/>
</dbReference>
<keyword evidence="2" id="KW-0830">Ubiquinone</keyword>
<dbReference type="EMBL" id="FCOL02000052">
    <property type="protein sequence ID" value="SAL79912.1"/>
    <property type="molecule type" value="Genomic_DNA"/>
</dbReference>
<comment type="caution">
    <text evidence="2">The sequence shown here is derived from an EMBL/GenBank/DDBJ whole genome shotgun (WGS) entry which is preliminary data.</text>
</comment>
<dbReference type="PANTHER" id="PTHR12843:SF5">
    <property type="entry name" value="EEF1A LYSINE METHYLTRANSFERASE 2"/>
    <property type="match status" value="1"/>
</dbReference>
<keyword evidence="2" id="KW-0808">Transferase</keyword>
<dbReference type="SUPFAM" id="SSF53335">
    <property type="entry name" value="S-adenosyl-L-methionine-dependent methyltransferases"/>
    <property type="match status" value="1"/>
</dbReference>
<evidence type="ECO:0000313" key="2">
    <source>
        <dbReference type="EMBL" id="SAL79912.1"/>
    </source>
</evidence>
<keyword evidence="3" id="KW-1185">Reference proteome</keyword>
<gene>
    <name evidence="2" type="ORF">AWB67_05534</name>
</gene>